<evidence type="ECO:0000256" key="1">
    <source>
        <dbReference type="SAM" id="MobiDB-lite"/>
    </source>
</evidence>
<organism evidence="2 3">
    <name type="scientific">Megalurothrips usitatus</name>
    <name type="common">bean blossom thrips</name>
    <dbReference type="NCBI Taxonomy" id="439358"/>
    <lineage>
        <taxon>Eukaryota</taxon>
        <taxon>Metazoa</taxon>
        <taxon>Ecdysozoa</taxon>
        <taxon>Arthropoda</taxon>
        <taxon>Hexapoda</taxon>
        <taxon>Insecta</taxon>
        <taxon>Pterygota</taxon>
        <taxon>Neoptera</taxon>
        <taxon>Paraneoptera</taxon>
        <taxon>Thysanoptera</taxon>
        <taxon>Terebrantia</taxon>
        <taxon>Thripoidea</taxon>
        <taxon>Thripidae</taxon>
        <taxon>Megalurothrips</taxon>
    </lineage>
</organism>
<name>A0AAV7X872_9NEOP</name>
<feature type="compositionally biased region" description="Basic residues" evidence="1">
    <location>
        <begin position="42"/>
        <end position="57"/>
    </location>
</feature>
<dbReference type="EMBL" id="JAPTSV010000014">
    <property type="protein sequence ID" value="KAJ1520849.1"/>
    <property type="molecule type" value="Genomic_DNA"/>
</dbReference>
<accession>A0AAV7X872</accession>
<keyword evidence="3" id="KW-1185">Reference proteome</keyword>
<dbReference type="AlphaFoldDB" id="A0AAV7X872"/>
<proteinExistence type="predicted"/>
<feature type="region of interest" description="Disordered" evidence="1">
    <location>
        <begin position="1"/>
        <end position="116"/>
    </location>
</feature>
<protein>
    <submittedName>
        <fullName evidence="2">Uncharacterized protein</fullName>
    </submittedName>
</protein>
<evidence type="ECO:0000313" key="3">
    <source>
        <dbReference type="Proteomes" id="UP001075354"/>
    </source>
</evidence>
<reference evidence="2" key="1">
    <citation type="submission" date="2022-12" db="EMBL/GenBank/DDBJ databases">
        <title>Chromosome-level genome assembly of the bean flower thrips Megalurothrips usitatus.</title>
        <authorList>
            <person name="Ma L."/>
            <person name="Liu Q."/>
            <person name="Li H."/>
            <person name="Cai W."/>
        </authorList>
    </citation>
    <scope>NUCLEOTIDE SEQUENCE</scope>
    <source>
        <strain evidence="2">Cailab_2022a</strain>
    </source>
</reference>
<dbReference type="Proteomes" id="UP001075354">
    <property type="component" value="Chromosome 14"/>
</dbReference>
<comment type="caution">
    <text evidence="2">The sequence shown here is derived from an EMBL/GenBank/DDBJ whole genome shotgun (WGS) entry which is preliminary data.</text>
</comment>
<sequence length="116" mass="12340">MPWGPSPTPSTGSPPSLDRSAARAPTPARSREVPGDAARTGPPRRRRPPTARRRRPRASTACPSSCRAWPTTREGGDGRGRRRPAAAAAPTRPCRMGGLPSRLTERAGGGESRRLL</sequence>
<evidence type="ECO:0000313" key="2">
    <source>
        <dbReference type="EMBL" id="KAJ1520849.1"/>
    </source>
</evidence>
<gene>
    <name evidence="2" type="ORF">ONE63_003937</name>
</gene>